<protein>
    <submittedName>
        <fullName evidence="1">Uncharacterized protein</fullName>
    </submittedName>
</protein>
<proteinExistence type="predicted"/>
<dbReference type="AlphaFoldDB" id="A0A974BPN4"/>
<reference evidence="1" key="1">
    <citation type="submission" date="2016-05" db="EMBL/GenBank/DDBJ databases">
        <title>WGS assembly of Xenopus laevis.</title>
        <authorList>
            <person name="Session A."/>
            <person name="Uno Y."/>
            <person name="Kwon T."/>
            <person name="Chapman J."/>
            <person name="Toyoda A."/>
            <person name="Takahashi S."/>
            <person name="Fukui A."/>
            <person name="Hikosaka A."/>
            <person name="Putnam N."/>
            <person name="Stites J."/>
            <person name="Van Heeringen S."/>
            <person name="Quigley I."/>
            <person name="Heinz S."/>
            <person name="Hellsten U."/>
            <person name="Lyons J."/>
            <person name="Suzuki A."/>
            <person name="Kondo M."/>
            <person name="Ogino H."/>
            <person name="Ochi H."/>
            <person name="Bogdanovic O."/>
            <person name="Lister R."/>
            <person name="Georgiou G."/>
            <person name="Paranjpe S."/>
            <person name="Van Kruijsbergen I."/>
            <person name="Mozaffari S."/>
            <person name="Shu S."/>
            <person name="Schmutz J."/>
            <person name="Jenkins J."/>
            <person name="Grimwood J."/>
            <person name="Carlson J."/>
            <person name="Mitros T."/>
            <person name="Simakov O."/>
            <person name="Heald R."/>
            <person name="Miller K."/>
            <person name="Haudenschild C."/>
            <person name="Kuroki Y."/>
            <person name="Tanaka T."/>
            <person name="Michiue T."/>
            <person name="Watanabe M."/>
            <person name="Kinoshita T."/>
            <person name="Ohta Y."/>
            <person name="Mawaribuchi S."/>
            <person name="Suzuki Y."/>
            <person name="Haramoto Y."/>
            <person name="Yamamoto T."/>
            <person name="Takagi C."/>
            <person name="Kitzman J."/>
            <person name="Shendure J."/>
            <person name="Nakayama T."/>
            <person name="Izutsu Y."/>
            <person name="Robert J."/>
            <person name="Dichmann D."/>
            <person name="Flajnik M."/>
            <person name="Houston D."/>
            <person name="Marcotte E."/>
            <person name="Wallingford J."/>
            <person name="Ito Y."/>
            <person name="Asashima M."/>
            <person name="Ueno N."/>
            <person name="Matsuda Y."/>
            <person name="Jan Veenstra G."/>
            <person name="Fujiyama A."/>
            <person name="Harland R."/>
            <person name="Taira M."/>
            <person name="Rokhsar D.S."/>
        </authorList>
    </citation>
    <scope>NUCLEOTIDE SEQUENCE</scope>
    <source>
        <strain evidence="1">J</strain>
        <tissue evidence="1">Blood</tissue>
    </source>
</reference>
<organism evidence="1">
    <name type="scientific">Xenopus laevis</name>
    <name type="common">African clawed frog</name>
    <dbReference type="NCBI Taxonomy" id="8355"/>
    <lineage>
        <taxon>Eukaryota</taxon>
        <taxon>Metazoa</taxon>
        <taxon>Chordata</taxon>
        <taxon>Craniata</taxon>
        <taxon>Vertebrata</taxon>
        <taxon>Euteleostomi</taxon>
        <taxon>Amphibia</taxon>
        <taxon>Batrachia</taxon>
        <taxon>Anura</taxon>
        <taxon>Pipoidea</taxon>
        <taxon>Pipidae</taxon>
        <taxon>Xenopodinae</taxon>
        <taxon>Xenopus</taxon>
        <taxon>Xenopus</taxon>
    </lineage>
</organism>
<accession>A0A974BPN4</accession>
<dbReference type="EMBL" id="KV470276">
    <property type="protein sequence ID" value="OCT55868.1"/>
    <property type="molecule type" value="Genomic_DNA"/>
</dbReference>
<name>A0A974BPN4_XENLA</name>
<sequence>MQLLLHTSRQQQERASTLNIILSADSAYYPACKFYVSKGTSCRETGGRLGKCWGKCWGRTFPQSTDYMRQSC</sequence>
<gene>
    <name evidence="1" type="ORF">XELAEV_18002643mg</name>
</gene>
<evidence type="ECO:0000313" key="1">
    <source>
        <dbReference type="EMBL" id="OCT55868.1"/>
    </source>
</evidence>
<dbReference type="Proteomes" id="UP000694892">
    <property type="component" value="Unassembled WGS sequence"/>
</dbReference>